<evidence type="ECO:0000256" key="4">
    <source>
        <dbReference type="ARBA" id="ARBA00022989"/>
    </source>
</evidence>
<evidence type="ECO:0000313" key="12">
    <source>
        <dbReference type="Proteomes" id="UP000001646"/>
    </source>
</evidence>
<keyword evidence="7" id="KW-0393">Immunoglobulin domain</keyword>
<dbReference type="InterPro" id="IPR013106">
    <property type="entry name" value="Ig_V-set"/>
</dbReference>
<keyword evidence="3" id="KW-0732">Signal</keyword>
<dbReference type="PROSITE" id="PS50835">
    <property type="entry name" value="IG_LIKE"/>
    <property type="match status" value="2"/>
</dbReference>
<keyword evidence="6" id="KW-1015">Disulfide bond</keyword>
<feature type="compositionally biased region" description="Acidic residues" evidence="8">
    <location>
        <begin position="316"/>
        <end position="326"/>
    </location>
</feature>
<dbReference type="FunFam" id="2.60.40.10:FF:004389">
    <property type="match status" value="1"/>
</dbReference>
<feature type="domain" description="Ig-like" evidence="10">
    <location>
        <begin position="167"/>
        <end position="249"/>
    </location>
</feature>
<keyword evidence="12" id="KW-1185">Reference proteome</keyword>
<feature type="region of interest" description="Disordered" evidence="8">
    <location>
        <begin position="296"/>
        <end position="349"/>
    </location>
</feature>
<evidence type="ECO:0000256" key="6">
    <source>
        <dbReference type="ARBA" id="ARBA00023157"/>
    </source>
</evidence>
<evidence type="ECO:0000256" key="7">
    <source>
        <dbReference type="ARBA" id="ARBA00023319"/>
    </source>
</evidence>
<dbReference type="InterPro" id="IPR042474">
    <property type="entry name" value="A33"/>
</dbReference>
<evidence type="ECO:0000256" key="8">
    <source>
        <dbReference type="SAM" id="MobiDB-lite"/>
    </source>
</evidence>
<dbReference type="InterPro" id="IPR003599">
    <property type="entry name" value="Ig_sub"/>
</dbReference>
<dbReference type="Bgee" id="ENSACAG00000009675">
    <property type="expression patterns" value="Expressed in adrenal gland and 8 other cell types or tissues"/>
</dbReference>
<evidence type="ECO:0000313" key="11">
    <source>
        <dbReference type="Ensembl" id="ENSACAP00000034915.1"/>
    </source>
</evidence>
<feature type="transmembrane region" description="Helical" evidence="9">
    <location>
        <begin position="259"/>
        <end position="283"/>
    </location>
</feature>
<keyword evidence="2 9" id="KW-0812">Transmembrane</keyword>
<dbReference type="FunFam" id="2.60.40.10:FF:000095">
    <property type="entry name" value="immunoglobulin superfamily member 11 isoform X1"/>
    <property type="match status" value="1"/>
</dbReference>
<dbReference type="Gene3D" id="2.60.40.10">
    <property type="entry name" value="Immunoglobulins"/>
    <property type="match status" value="2"/>
</dbReference>
<keyword evidence="5 9" id="KW-0472">Membrane</keyword>
<dbReference type="InParanoid" id="A0A803TI75"/>
<dbReference type="InterPro" id="IPR007110">
    <property type="entry name" value="Ig-like_dom"/>
</dbReference>
<protein>
    <submittedName>
        <fullName evidence="11">Glycoprotein A33</fullName>
    </submittedName>
</protein>
<dbReference type="Pfam" id="PF13927">
    <property type="entry name" value="Ig_3"/>
    <property type="match status" value="1"/>
</dbReference>
<reference evidence="11" key="2">
    <citation type="submission" date="2025-08" db="UniProtKB">
        <authorList>
            <consortium name="Ensembl"/>
        </authorList>
    </citation>
    <scope>IDENTIFICATION</scope>
</reference>
<proteinExistence type="predicted"/>
<reference evidence="11" key="3">
    <citation type="submission" date="2025-09" db="UniProtKB">
        <authorList>
            <consortium name="Ensembl"/>
        </authorList>
    </citation>
    <scope>IDENTIFICATION</scope>
</reference>
<evidence type="ECO:0000256" key="9">
    <source>
        <dbReference type="SAM" id="Phobius"/>
    </source>
</evidence>
<name>A0A803TI75_ANOCA</name>
<dbReference type="SMART" id="SM00408">
    <property type="entry name" value="IGc2"/>
    <property type="match status" value="2"/>
</dbReference>
<dbReference type="InterPro" id="IPR013783">
    <property type="entry name" value="Ig-like_fold"/>
</dbReference>
<dbReference type="Pfam" id="PF07686">
    <property type="entry name" value="V-set"/>
    <property type="match status" value="1"/>
</dbReference>
<dbReference type="InterPro" id="IPR036179">
    <property type="entry name" value="Ig-like_dom_sf"/>
</dbReference>
<dbReference type="AlphaFoldDB" id="A0A803TI75"/>
<comment type="subcellular location">
    <subcellularLocation>
        <location evidence="1">Membrane</location>
        <topology evidence="1">Single-pass type I membrane protein</topology>
    </subcellularLocation>
</comment>
<organism evidence="11 12">
    <name type="scientific">Anolis carolinensis</name>
    <name type="common">Green anole</name>
    <name type="synonym">American chameleon</name>
    <dbReference type="NCBI Taxonomy" id="28377"/>
    <lineage>
        <taxon>Eukaryota</taxon>
        <taxon>Metazoa</taxon>
        <taxon>Chordata</taxon>
        <taxon>Craniata</taxon>
        <taxon>Vertebrata</taxon>
        <taxon>Euteleostomi</taxon>
        <taxon>Lepidosauria</taxon>
        <taxon>Squamata</taxon>
        <taxon>Bifurcata</taxon>
        <taxon>Unidentata</taxon>
        <taxon>Episquamata</taxon>
        <taxon>Toxicofera</taxon>
        <taxon>Iguania</taxon>
        <taxon>Dactyloidae</taxon>
        <taxon>Anolis</taxon>
    </lineage>
</organism>
<keyword evidence="4 9" id="KW-1133">Transmembrane helix</keyword>
<dbReference type="SUPFAM" id="SSF48726">
    <property type="entry name" value="Immunoglobulin"/>
    <property type="match status" value="2"/>
</dbReference>
<dbReference type="Proteomes" id="UP000001646">
    <property type="component" value="Chromosome 3"/>
</dbReference>
<dbReference type="GO" id="GO:0005886">
    <property type="term" value="C:plasma membrane"/>
    <property type="evidence" value="ECO:0000318"/>
    <property type="project" value="GO_Central"/>
</dbReference>
<accession>A0A803TI75</accession>
<feature type="domain" description="Ig-like" evidence="10">
    <location>
        <begin position="37"/>
        <end position="157"/>
    </location>
</feature>
<evidence type="ECO:0000256" key="2">
    <source>
        <dbReference type="ARBA" id="ARBA00022692"/>
    </source>
</evidence>
<dbReference type="PANTHER" id="PTHR44969:SF1">
    <property type="entry name" value="CELL SURFACE A33 ANTIGEN"/>
    <property type="match status" value="1"/>
</dbReference>
<dbReference type="GeneTree" id="ENSGT00940000160248"/>
<dbReference type="InterPro" id="IPR003598">
    <property type="entry name" value="Ig_sub2"/>
</dbReference>
<evidence type="ECO:0000256" key="1">
    <source>
        <dbReference type="ARBA" id="ARBA00004479"/>
    </source>
</evidence>
<dbReference type="Ensembl" id="ENSACAT00000047378.1">
    <property type="protein sequence ID" value="ENSACAP00000034915.1"/>
    <property type="gene ID" value="ENSACAG00000009675.4"/>
</dbReference>
<reference evidence="11 12" key="1">
    <citation type="submission" date="2009-12" db="EMBL/GenBank/DDBJ databases">
        <title>The Genome Sequence of Anolis carolinensis (Green Anole Lizard).</title>
        <authorList>
            <consortium name="The Genome Sequencing Platform"/>
            <person name="Di Palma F."/>
            <person name="Alfoldi J."/>
            <person name="Heiman D."/>
            <person name="Young S."/>
            <person name="Grabherr M."/>
            <person name="Johnson J."/>
            <person name="Lander E.S."/>
            <person name="Lindblad-Toh K."/>
        </authorList>
    </citation>
    <scope>NUCLEOTIDE SEQUENCE [LARGE SCALE GENOMIC DNA]</scope>
    <source>
        <strain evidence="11 12">JBL SC #1</strain>
    </source>
</reference>
<sequence length="349" mass="37977">VLLALQCIHPDLVLVWFSNQDDRDQDGLPCIPPLSLPLVVAVVHALTVETPQPKVEAARGKNATLNCIFRAATTSPQAGDFVSWQRVHDTEEFASKQLIGDSEYKGDNYKNRLTFSGNVNNGNVSITLTQLTTNDNGSYQCTVRLAGELPAKSVEIKLVVLVSPSKPVCTVVGKAEYGQNINLTCNSVEGFPQPQYSWQSFDAQNQSRPLGGTQFPGGTLMLKNISVDTVGYYICVSKNSIGQESCNISLAVVAPSMNFALIGGIIGGLVAVVIIVIIVAYFCCCKKSKDKDYELTETENRYQPPNVPTIIRGPSEEEIQREEEGENENHTLQMPPARRPSVESSEAVA</sequence>
<dbReference type="SMART" id="SM00409">
    <property type="entry name" value="IG"/>
    <property type="match status" value="2"/>
</dbReference>
<evidence type="ECO:0000256" key="3">
    <source>
        <dbReference type="ARBA" id="ARBA00022729"/>
    </source>
</evidence>
<evidence type="ECO:0000259" key="10">
    <source>
        <dbReference type="PROSITE" id="PS50835"/>
    </source>
</evidence>
<dbReference type="PANTHER" id="PTHR44969">
    <property type="entry name" value="CELL SURFACE A33 ANTIGEN"/>
    <property type="match status" value="1"/>
</dbReference>
<dbReference type="SMART" id="SM00406">
    <property type="entry name" value="IGv"/>
    <property type="match status" value="1"/>
</dbReference>
<gene>
    <name evidence="11" type="primary">GPA33</name>
</gene>
<evidence type="ECO:0000256" key="5">
    <source>
        <dbReference type="ARBA" id="ARBA00023136"/>
    </source>
</evidence>